<reference evidence="2 3" key="2">
    <citation type="submission" date="2020-04" db="EMBL/GenBank/DDBJ databases">
        <title>Complete genome sequence of Alteromonas pelagimontana 5.12T.</title>
        <authorList>
            <person name="Sinha R.K."/>
            <person name="Krishnan K.P."/>
            <person name="Kurian J.P."/>
        </authorList>
    </citation>
    <scope>NUCLEOTIDE SEQUENCE [LARGE SCALE GENOMIC DNA]</scope>
    <source>
        <strain evidence="2 3">5.12</strain>
    </source>
</reference>
<protein>
    <submittedName>
        <fullName evidence="2">YgjV family protein</fullName>
    </submittedName>
</protein>
<evidence type="ECO:0000313" key="2">
    <source>
        <dbReference type="EMBL" id="QJR81591.1"/>
    </source>
</evidence>
<keyword evidence="1" id="KW-1133">Transmembrane helix</keyword>
<name>A0A6M4MEH1_9ALTE</name>
<dbReference type="OrthoDB" id="6240152at2"/>
<gene>
    <name evidence="2" type="ORF">CA267_012840</name>
</gene>
<feature type="transmembrane region" description="Helical" evidence="1">
    <location>
        <begin position="127"/>
        <end position="149"/>
    </location>
</feature>
<dbReference type="AlphaFoldDB" id="A0A6M4MEH1"/>
<proteinExistence type="predicted"/>
<feature type="transmembrane region" description="Helical" evidence="1">
    <location>
        <begin position="72"/>
        <end position="91"/>
    </location>
</feature>
<keyword evidence="3" id="KW-1185">Reference proteome</keyword>
<evidence type="ECO:0000256" key="1">
    <source>
        <dbReference type="SAM" id="Phobius"/>
    </source>
</evidence>
<keyword evidence="1" id="KW-0472">Membrane</keyword>
<feature type="transmembrane region" description="Helical" evidence="1">
    <location>
        <begin position="97"/>
        <end position="115"/>
    </location>
</feature>
<dbReference type="EMBL" id="CP052766">
    <property type="protein sequence ID" value="QJR81591.1"/>
    <property type="molecule type" value="Genomic_DNA"/>
</dbReference>
<reference evidence="3" key="1">
    <citation type="submission" date="2014-12" db="EMBL/GenBank/DDBJ databases">
        <title>Complete genome sequence of a multi-drug resistant Klebsiella pneumoniae.</title>
        <authorList>
            <person name="Hua X."/>
            <person name="Chen Q."/>
            <person name="Li X."/>
            <person name="Feng Y."/>
            <person name="Ruan Z."/>
            <person name="Yu Y."/>
        </authorList>
    </citation>
    <scope>NUCLEOTIDE SEQUENCE [LARGE SCALE GENOMIC DNA]</scope>
    <source>
        <strain evidence="3">5.12</strain>
    </source>
</reference>
<keyword evidence="1" id="KW-0812">Transmembrane</keyword>
<sequence length="169" mass="18853">MQYLAEGFGALAVLLNFIGYRQNHVNRYLIVSACALLSVSIHFFMLGAMAAGVGCMLASIRNIFTLRYRSRALLSVFILLNLLFLAYEWFYLDHGPLIFVAYASSLIFTVGSISLEDTTKIRKWFILAESLGLTYSLCVGSVFGAIFNISNLTSIVVKLCQQKQAKELE</sequence>
<feature type="transmembrane region" description="Helical" evidence="1">
    <location>
        <begin position="28"/>
        <end position="60"/>
    </location>
</feature>
<dbReference type="InterPro" id="IPR019629">
    <property type="entry name" value="Uncharacterised_HI1736/YgjV"/>
</dbReference>
<dbReference type="Pfam" id="PF10688">
    <property type="entry name" value="Imp-YgjV"/>
    <property type="match status" value="1"/>
</dbReference>
<organism evidence="2 3">
    <name type="scientific">Alteromonas pelagimontana</name>
    <dbReference type="NCBI Taxonomy" id="1858656"/>
    <lineage>
        <taxon>Bacteria</taxon>
        <taxon>Pseudomonadati</taxon>
        <taxon>Pseudomonadota</taxon>
        <taxon>Gammaproteobacteria</taxon>
        <taxon>Alteromonadales</taxon>
        <taxon>Alteromonadaceae</taxon>
        <taxon>Alteromonas/Salinimonas group</taxon>
        <taxon>Alteromonas</taxon>
    </lineage>
</organism>
<dbReference type="RefSeq" id="WP_075610419.1">
    <property type="nucleotide sequence ID" value="NZ_CP052766.1"/>
</dbReference>
<evidence type="ECO:0000313" key="3">
    <source>
        <dbReference type="Proteomes" id="UP000219285"/>
    </source>
</evidence>
<dbReference type="KEGG" id="apel:CA267_012840"/>
<dbReference type="Proteomes" id="UP000219285">
    <property type="component" value="Chromosome"/>
</dbReference>
<accession>A0A6M4MEH1</accession>